<keyword evidence="1" id="KW-0479">Metal-binding</keyword>
<sequence length="256" mass="28608">MPYREGHHALYQLSDSVSGANWRPTRFEDEFALSLYACHVCHVIPSSTVLLPCSHSLCENCVMECGVQDDGNVCPLDTKPFCQEDCQKIKLPDKKKKNLTAHCWNEANGCQFTGTIEAVLQHFDGECAFHALQCPRCERRLLRTDIAAHYVASCHRDASHGSAVLPNQRDSSSISYEKSVSEKLSALQRQVYGLSRTSESARLNDICRTVRAFESSCLRAMKDVELNIASMLTQQLNAGLEEVKILVRDPLSDQLS</sequence>
<keyword evidence="3" id="KW-0862">Zinc</keyword>
<dbReference type="SUPFAM" id="SSF57850">
    <property type="entry name" value="RING/U-box"/>
    <property type="match status" value="1"/>
</dbReference>
<dbReference type="InterPro" id="IPR013083">
    <property type="entry name" value="Znf_RING/FYVE/PHD"/>
</dbReference>
<dbReference type="Proteomes" id="UP000821866">
    <property type="component" value="Chromosome 3"/>
</dbReference>
<evidence type="ECO:0000259" key="5">
    <source>
        <dbReference type="PROSITE" id="PS50089"/>
    </source>
</evidence>
<protein>
    <recommendedName>
        <fullName evidence="5">RING-type domain-containing protein</fullName>
    </recommendedName>
</protein>
<evidence type="ECO:0000256" key="2">
    <source>
        <dbReference type="ARBA" id="ARBA00022771"/>
    </source>
</evidence>
<reference evidence="6" key="1">
    <citation type="journal article" date="2020" name="Cell">
        <title>Large-Scale Comparative Analyses of Tick Genomes Elucidate Their Genetic Diversity and Vector Capacities.</title>
        <authorList>
            <consortium name="Tick Genome and Microbiome Consortium (TIGMIC)"/>
            <person name="Jia N."/>
            <person name="Wang J."/>
            <person name="Shi W."/>
            <person name="Du L."/>
            <person name="Sun Y."/>
            <person name="Zhan W."/>
            <person name="Jiang J.F."/>
            <person name="Wang Q."/>
            <person name="Zhang B."/>
            <person name="Ji P."/>
            <person name="Bell-Sakyi L."/>
            <person name="Cui X.M."/>
            <person name="Yuan T.T."/>
            <person name="Jiang B.G."/>
            <person name="Yang W.F."/>
            <person name="Lam T.T."/>
            <person name="Chang Q.C."/>
            <person name="Ding S.J."/>
            <person name="Wang X.J."/>
            <person name="Zhu J.G."/>
            <person name="Ruan X.D."/>
            <person name="Zhao L."/>
            <person name="Wei J.T."/>
            <person name="Ye R.Z."/>
            <person name="Que T.C."/>
            <person name="Du C.H."/>
            <person name="Zhou Y.H."/>
            <person name="Cheng J.X."/>
            <person name="Dai P.F."/>
            <person name="Guo W.B."/>
            <person name="Han X.H."/>
            <person name="Huang E.J."/>
            <person name="Li L.F."/>
            <person name="Wei W."/>
            <person name="Gao Y.C."/>
            <person name="Liu J.Z."/>
            <person name="Shao H.Z."/>
            <person name="Wang X."/>
            <person name="Wang C.C."/>
            <person name="Yang T.C."/>
            <person name="Huo Q.B."/>
            <person name="Li W."/>
            <person name="Chen H.Y."/>
            <person name="Chen S.E."/>
            <person name="Zhou L.G."/>
            <person name="Ni X.B."/>
            <person name="Tian J.H."/>
            <person name="Sheng Y."/>
            <person name="Liu T."/>
            <person name="Pan Y.S."/>
            <person name="Xia L.Y."/>
            <person name="Li J."/>
            <person name="Zhao F."/>
            <person name="Cao W.C."/>
        </authorList>
    </citation>
    <scope>NUCLEOTIDE SEQUENCE</scope>
    <source>
        <strain evidence="6">Rmic-2018</strain>
    </source>
</reference>
<dbReference type="OMA" id="CHRDASH"/>
<accession>A0A9J6EAE8</accession>
<keyword evidence="7" id="KW-1185">Reference proteome</keyword>
<dbReference type="OrthoDB" id="6105938at2759"/>
<dbReference type="InterPro" id="IPR001841">
    <property type="entry name" value="Znf_RING"/>
</dbReference>
<dbReference type="GO" id="GO:0008270">
    <property type="term" value="F:zinc ion binding"/>
    <property type="evidence" value="ECO:0007669"/>
    <property type="project" value="UniProtKB-KW"/>
</dbReference>
<dbReference type="PROSITE" id="PS50089">
    <property type="entry name" value="ZF_RING_2"/>
    <property type="match status" value="1"/>
</dbReference>
<evidence type="ECO:0000313" key="7">
    <source>
        <dbReference type="Proteomes" id="UP000821866"/>
    </source>
</evidence>
<organism evidence="6 7">
    <name type="scientific">Rhipicephalus microplus</name>
    <name type="common">Cattle tick</name>
    <name type="synonym">Boophilus microplus</name>
    <dbReference type="NCBI Taxonomy" id="6941"/>
    <lineage>
        <taxon>Eukaryota</taxon>
        <taxon>Metazoa</taxon>
        <taxon>Ecdysozoa</taxon>
        <taxon>Arthropoda</taxon>
        <taxon>Chelicerata</taxon>
        <taxon>Arachnida</taxon>
        <taxon>Acari</taxon>
        <taxon>Parasitiformes</taxon>
        <taxon>Ixodida</taxon>
        <taxon>Ixodoidea</taxon>
        <taxon>Ixodidae</taxon>
        <taxon>Rhipicephalinae</taxon>
        <taxon>Rhipicephalus</taxon>
        <taxon>Boophilus</taxon>
    </lineage>
</organism>
<name>A0A9J6EAE8_RHIMP</name>
<dbReference type="SUPFAM" id="SSF49599">
    <property type="entry name" value="TRAF domain-like"/>
    <property type="match status" value="1"/>
</dbReference>
<evidence type="ECO:0000313" key="6">
    <source>
        <dbReference type="EMBL" id="KAH8031268.1"/>
    </source>
</evidence>
<evidence type="ECO:0000256" key="1">
    <source>
        <dbReference type="ARBA" id="ARBA00022723"/>
    </source>
</evidence>
<dbReference type="Gene3D" id="3.30.40.10">
    <property type="entry name" value="Zinc/RING finger domain, C3HC4 (zinc finger)"/>
    <property type="match status" value="1"/>
</dbReference>
<dbReference type="Pfam" id="PF00097">
    <property type="entry name" value="zf-C3HC4"/>
    <property type="match status" value="1"/>
</dbReference>
<proteinExistence type="predicted"/>
<dbReference type="VEuPathDB" id="VectorBase:LOC119164960"/>
<evidence type="ECO:0000256" key="3">
    <source>
        <dbReference type="ARBA" id="ARBA00022833"/>
    </source>
</evidence>
<dbReference type="EMBL" id="JABSTU010000005">
    <property type="protein sequence ID" value="KAH8031268.1"/>
    <property type="molecule type" value="Genomic_DNA"/>
</dbReference>
<keyword evidence="2 4" id="KW-0863">Zinc-finger</keyword>
<reference evidence="6" key="2">
    <citation type="submission" date="2021-09" db="EMBL/GenBank/DDBJ databases">
        <authorList>
            <person name="Jia N."/>
            <person name="Wang J."/>
            <person name="Shi W."/>
            <person name="Du L."/>
            <person name="Sun Y."/>
            <person name="Zhan W."/>
            <person name="Jiang J."/>
            <person name="Wang Q."/>
            <person name="Zhang B."/>
            <person name="Ji P."/>
            <person name="Sakyi L.B."/>
            <person name="Cui X."/>
            <person name="Yuan T."/>
            <person name="Jiang B."/>
            <person name="Yang W."/>
            <person name="Lam T.T.-Y."/>
            <person name="Chang Q."/>
            <person name="Ding S."/>
            <person name="Wang X."/>
            <person name="Zhu J."/>
            <person name="Ruan X."/>
            <person name="Zhao L."/>
            <person name="Wei J."/>
            <person name="Que T."/>
            <person name="Du C."/>
            <person name="Cheng J."/>
            <person name="Dai P."/>
            <person name="Han X."/>
            <person name="Huang E."/>
            <person name="Gao Y."/>
            <person name="Liu J."/>
            <person name="Shao H."/>
            <person name="Ye R."/>
            <person name="Li L."/>
            <person name="Wei W."/>
            <person name="Wang X."/>
            <person name="Wang C."/>
            <person name="Huo Q."/>
            <person name="Li W."/>
            <person name="Guo W."/>
            <person name="Chen H."/>
            <person name="Chen S."/>
            <person name="Zhou L."/>
            <person name="Zhou L."/>
            <person name="Ni X."/>
            <person name="Tian J."/>
            <person name="Zhou Y."/>
            <person name="Sheng Y."/>
            <person name="Liu T."/>
            <person name="Pan Y."/>
            <person name="Xia L."/>
            <person name="Li J."/>
            <person name="Zhao F."/>
            <person name="Cao W."/>
        </authorList>
    </citation>
    <scope>NUCLEOTIDE SEQUENCE</scope>
    <source>
        <strain evidence="6">Rmic-2018</strain>
        <tissue evidence="6">Larvae</tissue>
    </source>
</reference>
<gene>
    <name evidence="6" type="ORF">HPB51_014480</name>
</gene>
<dbReference type="InterPro" id="IPR018957">
    <property type="entry name" value="Znf_C3HC4_RING-type"/>
</dbReference>
<evidence type="ECO:0000256" key="4">
    <source>
        <dbReference type="PROSITE-ProRule" id="PRU00175"/>
    </source>
</evidence>
<dbReference type="InterPro" id="IPR017907">
    <property type="entry name" value="Znf_RING_CS"/>
</dbReference>
<dbReference type="AlphaFoldDB" id="A0A9J6EAE8"/>
<dbReference type="CDD" id="cd16449">
    <property type="entry name" value="RING-HC"/>
    <property type="match status" value="1"/>
</dbReference>
<comment type="caution">
    <text evidence="6">The sequence shown here is derived from an EMBL/GenBank/DDBJ whole genome shotgun (WGS) entry which is preliminary data.</text>
</comment>
<feature type="domain" description="RING-type" evidence="5">
    <location>
        <begin position="38"/>
        <end position="78"/>
    </location>
</feature>
<dbReference type="PROSITE" id="PS00518">
    <property type="entry name" value="ZF_RING_1"/>
    <property type="match status" value="1"/>
</dbReference>